<dbReference type="SUPFAM" id="SSF53756">
    <property type="entry name" value="UDP-Glycosyltransferase/glycogen phosphorylase"/>
    <property type="match status" value="1"/>
</dbReference>
<gene>
    <name evidence="3" type="ORF">ICL16_36285</name>
</gene>
<reference evidence="3" key="1">
    <citation type="submission" date="2020-09" db="EMBL/GenBank/DDBJ databases">
        <title>Iningainema tapete sp. nov. (Scytonemataceae, Cyanobacteria) from greenhouses in central Florida (USA) produces two types of nodularin with biosynthetic potential for microcystin-LR and anabaenopeptins.</title>
        <authorList>
            <person name="Berthold D.E."/>
            <person name="Lefler F.W."/>
            <person name="Huang I.-S."/>
            <person name="Abdulla H."/>
            <person name="Zimba P.V."/>
            <person name="Laughinghouse H.D. IV."/>
        </authorList>
    </citation>
    <scope>NUCLEOTIDE SEQUENCE</scope>
    <source>
        <strain evidence="3">BLCCT55</strain>
    </source>
</reference>
<dbReference type="CDD" id="cd03825">
    <property type="entry name" value="GT4_WcaC-like"/>
    <property type="match status" value="1"/>
</dbReference>
<dbReference type="Proteomes" id="UP000629098">
    <property type="component" value="Unassembled WGS sequence"/>
</dbReference>
<dbReference type="PANTHER" id="PTHR12526:SF635">
    <property type="entry name" value="GLYCOSYL TRANSFERASE GROUP 1"/>
    <property type="match status" value="1"/>
</dbReference>
<name>A0A8J6XIC7_9CYAN</name>
<proteinExistence type="predicted"/>
<dbReference type="EMBL" id="JACXAE010000110">
    <property type="protein sequence ID" value="MBD2777365.1"/>
    <property type="molecule type" value="Genomic_DNA"/>
</dbReference>
<evidence type="ECO:0000259" key="1">
    <source>
        <dbReference type="Pfam" id="PF00534"/>
    </source>
</evidence>
<dbReference type="InterPro" id="IPR001296">
    <property type="entry name" value="Glyco_trans_1"/>
</dbReference>
<dbReference type="PANTHER" id="PTHR12526">
    <property type="entry name" value="GLYCOSYLTRANSFERASE"/>
    <property type="match status" value="1"/>
</dbReference>
<dbReference type="GO" id="GO:0016757">
    <property type="term" value="F:glycosyltransferase activity"/>
    <property type="evidence" value="ECO:0007669"/>
    <property type="project" value="InterPro"/>
</dbReference>
<dbReference type="AlphaFoldDB" id="A0A8J6XIC7"/>
<dbReference type="Gene3D" id="3.40.50.2000">
    <property type="entry name" value="Glycogen Phosphorylase B"/>
    <property type="match status" value="2"/>
</dbReference>
<dbReference type="Pfam" id="PF00534">
    <property type="entry name" value="Glycos_transf_1"/>
    <property type="match status" value="1"/>
</dbReference>
<evidence type="ECO:0000313" key="4">
    <source>
        <dbReference type="Proteomes" id="UP000629098"/>
    </source>
</evidence>
<dbReference type="RefSeq" id="WP_190836437.1">
    <property type="nucleotide sequence ID" value="NZ_CAWPPI010000110.1"/>
</dbReference>
<accession>A0A8J6XIC7</accession>
<protein>
    <submittedName>
        <fullName evidence="3">Glycosyltransferase family 4 protein</fullName>
    </submittedName>
</protein>
<keyword evidence="4" id="KW-1185">Reference proteome</keyword>
<comment type="caution">
    <text evidence="3">The sequence shown here is derived from an EMBL/GenBank/DDBJ whole genome shotgun (WGS) entry which is preliminary data.</text>
</comment>
<feature type="domain" description="Glycosyl transferase family 1" evidence="1">
    <location>
        <begin position="233"/>
        <end position="391"/>
    </location>
</feature>
<sequence length="421" mass="47325">MDNLKVLHINTWGGIGGAFIAANRLHEGLLKLSIDSQLAYGRVINNSDSEIKELSEYIKINQNQNIIERFWIKFFKKLGLNDIGNISSFKLKNHQYFQQANIINFHNLHSDYFSYLALPELTASKPTIWTLHDMWGLTGHCAYSYDCMKWQNGCGKCPYPDTEPYIQRDATHTEWKLKNWIYNRSNLTIVAPSNWLALAAKQSILGRFPIHHIPNGIDTEVYQPLDSGECRHILGIPTGRKVLMFGAQSLTNIRKGGDLLLQALSHLPLSVKAETVLLTLGDGGEEISTQVGMDTLNLGYISSDRRKAIAYSAADLFVFPTRADNLPLVLQESIACGTPMVSFKVGGVPDLVRPGITGYLATAEDAQNLCNGIVQLLEDDTLRERMRQNCRAIALAEYSLELQVQRYINLYHQVLEKSKRG</sequence>
<organism evidence="3 4">
    <name type="scientific">Iningainema tapete BLCC-T55</name>
    <dbReference type="NCBI Taxonomy" id="2748662"/>
    <lineage>
        <taxon>Bacteria</taxon>
        <taxon>Bacillati</taxon>
        <taxon>Cyanobacteriota</taxon>
        <taxon>Cyanophyceae</taxon>
        <taxon>Nostocales</taxon>
        <taxon>Scytonemataceae</taxon>
        <taxon>Iningainema tapete</taxon>
    </lineage>
</organism>
<evidence type="ECO:0000313" key="3">
    <source>
        <dbReference type="EMBL" id="MBD2777365.1"/>
    </source>
</evidence>
<dbReference type="Pfam" id="PF13439">
    <property type="entry name" value="Glyco_transf_4"/>
    <property type="match status" value="1"/>
</dbReference>
<evidence type="ECO:0000259" key="2">
    <source>
        <dbReference type="Pfam" id="PF13439"/>
    </source>
</evidence>
<dbReference type="InterPro" id="IPR028098">
    <property type="entry name" value="Glyco_trans_4-like_N"/>
</dbReference>
<feature type="domain" description="Glycosyltransferase subfamily 4-like N-terminal" evidence="2">
    <location>
        <begin position="71"/>
        <end position="220"/>
    </location>
</feature>